<evidence type="ECO:0000259" key="1">
    <source>
        <dbReference type="Pfam" id="PF09836"/>
    </source>
</evidence>
<name>A0A1G9LJF4_9PROT</name>
<dbReference type="EMBL" id="FNHG01000001">
    <property type="protein sequence ID" value="SDL62020.1"/>
    <property type="molecule type" value="Genomic_DNA"/>
</dbReference>
<gene>
    <name evidence="2" type="ORF">SAMN04488568_10179</name>
</gene>
<organism evidence="2 3">
    <name type="scientific">Maricaulis salignorans</name>
    <dbReference type="NCBI Taxonomy" id="144026"/>
    <lineage>
        <taxon>Bacteria</taxon>
        <taxon>Pseudomonadati</taxon>
        <taxon>Pseudomonadota</taxon>
        <taxon>Alphaproteobacteria</taxon>
        <taxon>Maricaulales</taxon>
        <taxon>Maricaulaceae</taxon>
        <taxon>Maricaulis</taxon>
    </lineage>
</organism>
<evidence type="ECO:0000313" key="2">
    <source>
        <dbReference type="EMBL" id="SDL62020.1"/>
    </source>
</evidence>
<dbReference type="OrthoDB" id="4146344at2"/>
<dbReference type="STRING" id="144026.SAMN04488568_10179"/>
<protein>
    <recommendedName>
        <fullName evidence="1">Putative DNA-binding domain-containing protein</fullName>
    </recommendedName>
</protein>
<dbReference type="RefSeq" id="WP_091765053.1">
    <property type="nucleotide sequence ID" value="NZ_FNHG01000001.1"/>
</dbReference>
<reference evidence="2 3" key="1">
    <citation type="submission" date="2016-10" db="EMBL/GenBank/DDBJ databases">
        <authorList>
            <person name="de Groot N.N."/>
        </authorList>
    </citation>
    <scope>NUCLEOTIDE SEQUENCE [LARGE SCALE GENOMIC DNA]</scope>
    <source>
        <strain evidence="2 3">DSM 16077</strain>
    </source>
</reference>
<dbReference type="InterPro" id="IPR018640">
    <property type="entry name" value="DUF2063"/>
</dbReference>
<keyword evidence="3" id="KW-1185">Reference proteome</keyword>
<dbReference type="AlphaFoldDB" id="A0A1G9LJF4"/>
<feature type="domain" description="Putative DNA-binding" evidence="1">
    <location>
        <begin position="7"/>
        <end position="94"/>
    </location>
</feature>
<dbReference type="Gene3D" id="1.10.150.690">
    <property type="entry name" value="DUF2063"/>
    <property type="match status" value="1"/>
</dbReference>
<dbReference type="Proteomes" id="UP000199759">
    <property type="component" value="Unassembled WGS sequence"/>
</dbReference>
<sequence length="251" mass="26887">MSDRFHDELVAAITSGEAAGLEPWLTTPAALRRMAVYRNNVVHGMIEVLRAAYPVVERLVGAGFFAPMAKAYWQAVPPTDPVMSHYGEAFADFIDGYAPSAGLVYLGDVARLDRAWLEAHHASDEPALDAGQLAGLAPEALPQLAPRLHPSVHLCTSNWPAYAIWRSNRDDAEPARVELRPAPDHALVWRHRGTVRHRALSSADHGFLAALAQGQTLQDAAHAAASVDAGHNAADLFGEALASSILGGSRS</sequence>
<dbReference type="Pfam" id="PF09836">
    <property type="entry name" value="DUF2063"/>
    <property type="match status" value="1"/>
</dbReference>
<dbReference type="InterPro" id="IPR044922">
    <property type="entry name" value="DUF2063_N_sf"/>
</dbReference>
<proteinExistence type="predicted"/>
<evidence type="ECO:0000313" key="3">
    <source>
        <dbReference type="Proteomes" id="UP000199759"/>
    </source>
</evidence>
<accession>A0A1G9LJF4</accession>